<organism evidence="1 2">
    <name type="scientific">Pluteus cervinus</name>
    <dbReference type="NCBI Taxonomy" id="181527"/>
    <lineage>
        <taxon>Eukaryota</taxon>
        <taxon>Fungi</taxon>
        <taxon>Dikarya</taxon>
        <taxon>Basidiomycota</taxon>
        <taxon>Agaricomycotina</taxon>
        <taxon>Agaricomycetes</taxon>
        <taxon>Agaricomycetidae</taxon>
        <taxon>Agaricales</taxon>
        <taxon>Pluteineae</taxon>
        <taxon>Pluteaceae</taxon>
        <taxon>Pluteus</taxon>
    </lineage>
</organism>
<dbReference type="EMBL" id="ML208366">
    <property type="protein sequence ID" value="TFK67796.1"/>
    <property type="molecule type" value="Genomic_DNA"/>
</dbReference>
<dbReference type="Proteomes" id="UP000308600">
    <property type="component" value="Unassembled WGS sequence"/>
</dbReference>
<proteinExistence type="predicted"/>
<name>A0ACD3AQG9_9AGAR</name>
<gene>
    <name evidence="1" type="ORF">BDN72DRAFT_74348</name>
</gene>
<sequence length="364" mass="41450">MDNLPMELVLRIVSESGLNLFVIAQLSRSFNSLATSQYFHARPDHHIDSLTLHFDGLKTTVSPQCTFSKTFQATDVLSLLSIAFDIQTVGKFVWAVISTDPLIPGRRLISYYHHLTTFLRRLKHVDHISLDFHGRETGRTVHIVLPSRLDEWTVAMTDLLNACVEMLKMNPNGAEGFSVKGGLPLIGHEAEPGREHWWRLNPKILGFFKHTPNPSLRGTDQGLNFRIPRITSSTRRIITSPGARSVLKRTKKFTISSSILLHPPLCGWTHEFLSSATLNSLTLDGLHYYEGWWRVMLPWLATPLQRLEEFTIQRCQNVPAISLAKFLHNLRGLKHCNINIDPNYQPPVTFYISQVPKAFKFHSD</sequence>
<evidence type="ECO:0000313" key="1">
    <source>
        <dbReference type="EMBL" id="TFK67796.1"/>
    </source>
</evidence>
<protein>
    <submittedName>
        <fullName evidence="1">Uncharacterized protein</fullName>
    </submittedName>
</protein>
<accession>A0ACD3AQG9</accession>
<keyword evidence="2" id="KW-1185">Reference proteome</keyword>
<evidence type="ECO:0000313" key="2">
    <source>
        <dbReference type="Proteomes" id="UP000308600"/>
    </source>
</evidence>
<reference evidence="1 2" key="1">
    <citation type="journal article" date="2019" name="Nat. Ecol. Evol.">
        <title>Megaphylogeny resolves global patterns of mushroom evolution.</title>
        <authorList>
            <person name="Varga T."/>
            <person name="Krizsan K."/>
            <person name="Foldi C."/>
            <person name="Dima B."/>
            <person name="Sanchez-Garcia M."/>
            <person name="Sanchez-Ramirez S."/>
            <person name="Szollosi G.J."/>
            <person name="Szarkandi J.G."/>
            <person name="Papp V."/>
            <person name="Albert L."/>
            <person name="Andreopoulos W."/>
            <person name="Angelini C."/>
            <person name="Antonin V."/>
            <person name="Barry K.W."/>
            <person name="Bougher N.L."/>
            <person name="Buchanan P."/>
            <person name="Buyck B."/>
            <person name="Bense V."/>
            <person name="Catcheside P."/>
            <person name="Chovatia M."/>
            <person name="Cooper J."/>
            <person name="Damon W."/>
            <person name="Desjardin D."/>
            <person name="Finy P."/>
            <person name="Geml J."/>
            <person name="Haridas S."/>
            <person name="Hughes K."/>
            <person name="Justo A."/>
            <person name="Karasinski D."/>
            <person name="Kautmanova I."/>
            <person name="Kiss B."/>
            <person name="Kocsube S."/>
            <person name="Kotiranta H."/>
            <person name="LaButti K.M."/>
            <person name="Lechner B.E."/>
            <person name="Liimatainen K."/>
            <person name="Lipzen A."/>
            <person name="Lukacs Z."/>
            <person name="Mihaltcheva S."/>
            <person name="Morgado L.N."/>
            <person name="Niskanen T."/>
            <person name="Noordeloos M.E."/>
            <person name="Ohm R.A."/>
            <person name="Ortiz-Santana B."/>
            <person name="Ovrebo C."/>
            <person name="Racz N."/>
            <person name="Riley R."/>
            <person name="Savchenko A."/>
            <person name="Shiryaev A."/>
            <person name="Soop K."/>
            <person name="Spirin V."/>
            <person name="Szebenyi C."/>
            <person name="Tomsovsky M."/>
            <person name="Tulloss R.E."/>
            <person name="Uehling J."/>
            <person name="Grigoriev I.V."/>
            <person name="Vagvolgyi C."/>
            <person name="Papp T."/>
            <person name="Martin F.M."/>
            <person name="Miettinen O."/>
            <person name="Hibbett D.S."/>
            <person name="Nagy L.G."/>
        </authorList>
    </citation>
    <scope>NUCLEOTIDE SEQUENCE [LARGE SCALE GENOMIC DNA]</scope>
    <source>
        <strain evidence="1 2">NL-1719</strain>
    </source>
</reference>